<proteinExistence type="predicted"/>
<keyword evidence="4" id="KW-0624">Polysaccharide degradation</keyword>
<dbReference type="InterPro" id="IPR036116">
    <property type="entry name" value="FN3_sf"/>
</dbReference>
<keyword evidence="1" id="KW-0732">Signal</keyword>
<keyword evidence="2" id="KW-0378">Hydrolase</keyword>
<keyword evidence="8" id="KW-1185">Reference proteome</keyword>
<dbReference type="Proteomes" id="UP000442707">
    <property type="component" value="Unassembled WGS sequence"/>
</dbReference>
<evidence type="ECO:0000256" key="4">
    <source>
        <dbReference type="ARBA" id="ARBA00023326"/>
    </source>
</evidence>
<dbReference type="SMART" id="SM00495">
    <property type="entry name" value="ChtBD3"/>
    <property type="match status" value="1"/>
</dbReference>
<dbReference type="SMART" id="SM00060">
    <property type="entry name" value="FN3"/>
    <property type="match status" value="1"/>
</dbReference>
<dbReference type="Pfam" id="PF00041">
    <property type="entry name" value="fn3"/>
    <property type="match status" value="1"/>
</dbReference>
<protein>
    <recommendedName>
        <fullName evidence="6">Fibronectin type-III domain-containing protein</fullName>
    </recommendedName>
</protein>
<dbReference type="PANTHER" id="PTHR31836">
    <property type="match status" value="1"/>
</dbReference>
<feature type="compositionally biased region" description="Gly residues" evidence="5">
    <location>
        <begin position="143"/>
        <end position="170"/>
    </location>
</feature>
<dbReference type="PANTHER" id="PTHR31836:SF28">
    <property type="entry name" value="SRCR DOMAIN-CONTAINING PROTEIN-RELATED"/>
    <property type="match status" value="1"/>
</dbReference>
<dbReference type="GO" id="GO:0004869">
    <property type="term" value="F:cysteine-type endopeptidase inhibitor activity"/>
    <property type="evidence" value="ECO:0007669"/>
    <property type="project" value="InterPro"/>
</dbReference>
<dbReference type="EMBL" id="VZRB01000029">
    <property type="protein sequence ID" value="KAB1141737.1"/>
    <property type="molecule type" value="Genomic_DNA"/>
</dbReference>
<organism evidence="7 8">
    <name type="scientific">Streptomyces luteolifulvus</name>
    <dbReference type="NCBI Taxonomy" id="2615112"/>
    <lineage>
        <taxon>Bacteria</taxon>
        <taxon>Bacillati</taxon>
        <taxon>Actinomycetota</taxon>
        <taxon>Actinomycetes</taxon>
        <taxon>Kitasatosporales</taxon>
        <taxon>Streptomycetaceae</taxon>
        <taxon>Streptomyces</taxon>
    </lineage>
</organism>
<dbReference type="GO" id="GO:0030246">
    <property type="term" value="F:carbohydrate binding"/>
    <property type="evidence" value="ECO:0007669"/>
    <property type="project" value="InterPro"/>
</dbReference>
<dbReference type="Pfam" id="PF03330">
    <property type="entry name" value="DPBB_1"/>
    <property type="match status" value="1"/>
</dbReference>
<dbReference type="SUPFAM" id="SSF50685">
    <property type="entry name" value="Barwin-like endoglucanases"/>
    <property type="match status" value="1"/>
</dbReference>
<gene>
    <name evidence="7" type="ORF">F7R91_31505</name>
</gene>
<reference evidence="7 8" key="1">
    <citation type="submission" date="2019-09" db="EMBL/GenBank/DDBJ databases">
        <title>Screening of Novel Bioactive Compounds from Soil-Associated.</title>
        <authorList>
            <person name="Zhao S."/>
        </authorList>
    </citation>
    <scope>NUCLEOTIDE SEQUENCE [LARGE SCALE GENOMIC DNA]</scope>
    <source>
        <strain evidence="7 8">HIT-DPA4</strain>
    </source>
</reference>
<keyword evidence="4" id="KW-0119">Carbohydrate metabolism</keyword>
<evidence type="ECO:0000256" key="1">
    <source>
        <dbReference type="ARBA" id="ARBA00022729"/>
    </source>
</evidence>
<dbReference type="NCBIfam" id="NF041659">
    <property type="entry name" value="Papain_Inhib"/>
    <property type="match status" value="1"/>
</dbReference>
<dbReference type="Gene3D" id="2.40.40.10">
    <property type="entry name" value="RlpA-like domain"/>
    <property type="match status" value="1"/>
</dbReference>
<feature type="domain" description="Fibronectin type-III" evidence="6">
    <location>
        <begin position="176"/>
        <end position="261"/>
    </location>
</feature>
<dbReference type="CDD" id="cd22273">
    <property type="entry name" value="DPBB_SPI-like"/>
    <property type="match status" value="1"/>
</dbReference>
<feature type="compositionally biased region" description="Polar residues" evidence="5">
    <location>
        <begin position="286"/>
        <end position="296"/>
    </location>
</feature>
<dbReference type="InterPro" id="IPR036573">
    <property type="entry name" value="CBM_sf_5/12"/>
</dbReference>
<evidence type="ECO:0000256" key="5">
    <source>
        <dbReference type="SAM" id="MobiDB-lite"/>
    </source>
</evidence>
<dbReference type="Gene3D" id="2.10.10.20">
    <property type="entry name" value="Carbohydrate-binding module superfamily 5/12"/>
    <property type="match status" value="1"/>
</dbReference>
<dbReference type="SUPFAM" id="SSF49265">
    <property type="entry name" value="Fibronectin type III"/>
    <property type="match status" value="1"/>
</dbReference>
<evidence type="ECO:0000313" key="8">
    <source>
        <dbReference type="Proteomes" id="UP000442707"/>
    </source>
</evidence>
<name>A0A6H9UT52_9ACTN</name>
<dbReference type="InterPro" id="IPR009009">
    <property type="entry name" value="RlpA-like_DPBB"/>
</dbReference>
<dbReference type="SUPFAM" id="SSF51055">
    <property type="entry name" value="Carbohydrate binding domain"/>
    <property type="match status" value="1"/>
</dbReference>
<dbReference type="InterPro" id="IPR036908">
    <property type="entry name" value="RlpA-like_sf"/>
</dbReference>
<dbReference type="InterPro" id="IPR051477">
    <property type="entry name" value="Expansin_CellWall"/>
</dbReference>
<dbReference type="RefSeq" id="WP_150954653.1">
    <property type="nucleotide sequence ID" value="NZ_VZRB01000029.1"/>
</dbReference>
<dbReference type="CDD" id="cd00063">
    <property type="entry name" value="FN3"/>
    <property type="match status" value="1"/>
</dbReference>
<feature type="compositionally biased region" description="Acidic residues" evidence="5">
    <location>
        <begin position="265"/>
        <end position="280"/>
    </location>
</feature>
<comment type="caution">
    <text evidence="7">The sequence shown here is derived from an EMBL/GenBank/DDBJ whole genome shotgun (WGS) entry which is preliminary data.</text>
</comment>
<feature type="region of interest" description="Disordered" evidence="5">
    <location>
        <begin position="143"/>
        <end position="193"/>
    </location>
</feature>
<keyword evidence="3" id="KW-0326">Glycosidase</keyword>
<dbReference type="PROSITE" id="PS50853">
    <property type="entry name" value="FN3"/>
    <property type="match status" value="1"/>
</dbReference>
<feature type="region of interest" description="Disordered" evidence="5">
    <location>
        <begin position="258"/>
        <end position="297"/>
    </location>
</feature>
<dbReference type="GO" id="GO:0004867">
    <property type="term" value="F:serine-type endopeptidase inhibitor activity"/>
    <property type="evidence" value="ECO:0007669"/>
    <property type="project" value="InterPro"/>
</dbReference>
<dbReference type="InterPro" id="IPR048197">
    <property type="entry name" value="Papain_inhib"/>
</dbReference>
<dbReference type="GO" id="GO:0004553">
    <property type="term" value="F:hydrolase activity, hydrolyzing O-glycosyl compounds"/>
    <property type="evidence" value="ECO:0007669"/>
    <property type="project" value="InterPro"/>
</dbReference>
<dbReference type="InterPro" id="IPR013783">
    <property type="entry name" value="Ig-like_fold"/>
</dbReference>
<evidence type="ECO:0000259" key="6">
    <source>
        <dbReference type="PROSITE" id="PS50853"/>
    </source>
</evidence>
<sequence>MTVLLAGALVGAAAVALFGFGQDLSATPVSESRTGKMTWYDNVGTGSCGTDINAASEELVAVSHELWTAGNPNEDDLCKGALVEVTYNGNTITVPVKDKCMGCAAEHIDLSKAAFQKLSNLDVGVVSGITWKFVDTGAGGNGDGGNSDGAGGNGAGGNGDGGNSDGGGGDTEAPTAPANLRSTGQTPTSVSLTWDAAGDNVGVTGYDVHVGATKLSLGTETSVTVDGLSANTTHSFTVVARDAAGNVSGASDSISVTIAGTEGTDGGDGDGDGGDGDDGSTESGTCPSEWSSTSSYVPGDEVSFAGHKYTATFYATGPVPNDPTSWAVWRDDGVCG</sequence>
<dbReference type="InterPro" id="IPR003961">
    <property type="entry name" value="FN3_dom"/>
</dbReference>
<feature type="compositionally biased region" description="Polar residues" evidence="5">
    <location>
        <begin position="180"/>
        <end position="192"/>
    </location>
</feature>
<evidence type="ECO:0000256" key="2">
    <source>
        <dbReference type="ARBA" id="ARBA00022801"/>
    </source>
</evidence>
<dbReference type="Gene3D" id="2.60.40.10">
    <property type="entry name" value="Immunoglobulins"/>
    <property type="match status" value="1"/>
</dbReference>
<evidence type="ECO:0000313" key="7">
    <source>
        <dbReference type="EMBL" id="KAB1141737.1"/>
    </source>
</evidence>
<dbReference type="GO" id="GO:0005576">
    <property type="term" value="C:extracellular region"/>
    <property type="evidence" value="ECO:0007669"/>
    <property type="project" value="InterPro"/>
</dbReference>
<dbReference type="InterPro" id="IPR003610">
    <property type="entry name" value="CBM5/12"/>
</dbReference>
<dbReference type="CDD" id="cd12215">
    <property type="entry name" value="ChiC_BD"/>
    <property type="match status" value="1"/>
</dbReference>
<dbReference type="AlphaFoldDB" id="A0A6H9UT52"/>
<evidence type="ECO:0000256" key="3">
    <source>
        <dbReference type="ARBA" id="ARBA00023295"/>
    </source>
</evidence>
<accession>A0A6H9UT52</accession>
<dbReference type="GO" id="GO:0000272">
    <property type="term" value="P:polysaccharide catabolic process"/>
    <property type="evidence" value="ECO:0007669"/>
    <property type="project" value="UniProtKB-KW"/>
</dbReference>